<dbReference type="PANTHER" id="PTHR46033">
    <property type="entry name" value="PROTEIN MAIN-LIKE 2"/>
    <property type="match status" value="1"/>
</dbReference>
<evidence type="ECO:0000313" key="2">
    <source>
        <dbReference type="EMBL" id="KAF4365949.1"/>
    </source>
</evidence>
<evidence type="ECO:0000259" key="1">
    <source>
        <dbReference type="Pfam" id="PF10536"/>
    </source>
</evidence>
<feature type="domain" description="Aminotransferase-like plant mobile" evidence="1">
    <location>
        <begin position="115"/>
        <end position="434"/>
    </location>
</feature>
<dbReference type="InterPro" id="IPR019557">
    <property type="entry name" value="AminoTfrase-like_pln_mobile"/>
</dbReference>
<name>A0A7J6F7X9_CANSA</name>
<accession>A0A7J6F7X9</accession>
<protein>
    <recommendedName>
        <fullName evidence="1">Aminotransferase-like plant mobile domain-containing protein</fullName>
    </recommendedName>
</protein>
<dbReference type="PANTHER" id="PTHR46033:SF80">
    <property type="entry name" value="PROTEIN MAIN-LIKE 2-LIKE"/>
    <property type="match status" value="1"/>
</dbReference>
<organism evidence="2 3">
    <name type="scientific">Cannabis sativa</name>
    <name type="common">Hemp</name>
    <name type="synonym">Marijuana</name>
    <dbReference type="NCBI Taxonomy" id="3483"/>
    <lineage>
        <taxon>Eukaryota</taxon>
        <taxon>Viridiplantae</taxon>
        <taxon>Streptophyta</taxon>
        <taxon>Embryophyta</taxon>
        <taxon>Tracheophyta</taxon>
        <taxon>Spermatophyta</taxon>
        <taxon>Magnoliopsida</taxon>
        <taxon>eudicotyledons</taxon>
        <taxon>Gunneridae</taxon>
        <taxon>Pentapetalae</taxon>
        <taxon>rosids</taxon>
        <taxon>fabids</taxon>
        <taxon>Rosales</taxon>
        <taxon>Cannabaceae</taxon>
        <taxon>Cannabis</taxon>
    </lineage>
</organism>
<dbReference type="Proteomes" id="UP000525078">
    <property type="component" value="Unassembled WGS sequence"/>
</dbReference>
<dbReference type="AlphaFoldDB" id="A0A7J6F7X9"/>
<gene>
    <name evidence="2" type="ORF">F8388_019193</name>
</gene>
<dbReference type="EMBL" id="JAATIP010000155">
    <property type="protein sequence ID" value="KAF4365949.1"/>
    <property type="molecule type" value="Genomic_DNA"/>
</dbReference>
<dbReference type="GO" id="GO:0010073">
    <property type="term" value="P:meristem maintenance"/>
    <property type="evidence" value="ECO:0007669"/>
    <property type="project" value="InterPro"/>
</dbReference>
<dbReference type="Pfam" id="PF10536">
    <property type="entry name" value="PMD"/>
    <property type="match status" value="1"/>
</dbReference>
<proteinExistence type="predicted"/>
<reference evidence="2 3" key="1">
    <citation type="journal article" date="2020" name="bioRxiv">
        <title>Sequence and annotation of 42 cannabis genomes reveals extensive copy number variation in cannabinoid synthesis and pathogen resistance genes.</title>
        <authorList>
            <person name="Mckernan K.J."/>
            <person name="Helbert Y."/>
            <person name="Kane L.T."/>
            <person name="Ebling H."/>
            <person name="Zhang L."/>
            <person name="Liu B."/>
            <person name="Eaton Z."/>
            <person name="Mclaughlin S."/>
            <person name="Kingan S."/>
            <person name="Baybayan P."/>
            <person name="Concepcion G."/>
            <person name="Jordan M."/>
            <person name="Riva A."/>
            <person name="Barbazuk W."/>
            <person name="Harkins T."/>
        </authorList>
    </citation>
    <scope>NUCLEOTIDE SEQUENCE [LARGE SCALE GENOMIC DNA]</scope>
    <source>
        <strain evidence="3">cv. Jamaican Lion 4</strain>
        <tissue evidence="2">Leaf</tissue>
    </source>
</reference>
<comment type="caution">
    <text evidence="2">The sequence shown here is derived from an EMBL/GenBank/DDBJ whole genome shotgun (WGS) entry which is preliminary data.</text>
</comment>
<dbReference type="InterPro" id="IPR044824">
    <property type="entry name" value="MAIN-like"/>
</dbReference>
<sequence>MGKRKKTSSNSESLPQAKNNIFPCEHSMAPLLRRDLFPCILETDGIYLYQDLTNDYIVPDGDLPLCYRYSKNDLAVEYRSRSGVIQGWKGWISSVATRFSTPLSSAKILSPMLASSDLEIYRVKSSLDQLVSYWSKATHTFIVNWGEFTITLEDVYALLLLPICGTTSLVSPLSNDEQSLLSSVTLAVEDLKKRYMKKKQYDLLDWVRYFHQEDSQDLVELASCIALWLSRYILPSKTSKRTVQSAMFPLACRLAYGKHFPLGAAYLGTLYHNLDSIITDANSYSENKEVISSIDACFLQMFIWERFPKLAPIRKSLQPGEPRPWAWVSSKCWKTLCNVTKDVSNFTFRPYLTNNCTYFTLDMYPGSVVPLTDEVRSSFTTSAGEAGFWFVVCLPRSLLCLRDDPKSLSWSFVSYRPNRVARQFGFDQHVPHDRKIGDLEKAKQSCLLGSFQLSKQSHDTFRLPDKDREGGVSVKFANIWMRHHYIGSISQGETCDREKDVGPSSGVYIPLQKSPPLAPSEVCLVDEGHTTVALVGKPSDALGGNSHGNDVAVRPNSEPRPFHCSGTNGDSDATTNLVITRYPLVPSSSSSIFQRRDSIHLSSHKSHASQTHATDTDRSTHELCLQTPPRNLLAASSTYVGLERSEDLTTLVGRDAIHLSSYEPQASQFYSRYTSIDKDFASFFKGLSQSEKILFIQLITPVLPLLQFEYAVSETYCSLLSENWRILCLVFSKQPPILKKLIESYLETVRSSIRHRQLVEELNTLREARKDLDHKIEIMDVVNTTNNGAKVYTLALEPWSQGVEGVIPVHHLPHKYFSIANGEVLAALAGKIISSSLYANVFSGAKNFVSKNRTAISITTKAPLVALLSSAGALRTTSPGFLLVLPPSASKSTKKKIATTGPRPVQRSKKLAVWIRKNTSDRRANSNAISGNHVVTVKPVVGKASTILPGLENTNGLNGLNVCNEVAVVKELGQPRDFELASNFLRLINYSSIDFSSAGSRKGIDAGLPPFLNVGGNVVCWVRLFSSVGRKPIFHGPDCDTHGGLSLSCGEKGVVLTASGLGPVGDRPSSNGPPMVGLAASLGPVELKVLEGSNDSSICGQESNMLVDEERALSNFFQAEETNLEQLKRCGERLVGGGIETVHDLARTVIATPSKKEDF</sequence>
<evidence type="ECO:0000313" key="3">
    <source>
        <dbReference type="Proteomes" id="UP000525078"/>
    </source>
</evidence>